<protein>
    <submittedName>
        <fullName evidence="1">GrpB family protein</fullName>
    </submittedName>
</protein>
<name>A0A940ST88_9ENTE</name>
<organism evidence="1 2">
    <name type="scientific">Vagococcus allomyrinae</name>
    <dbReference type="NCBI Taxonomy" id="2794353"/>
    <lineage>
        <taxon>Bacteria</taxon>
        <taxon>Bacillati</taxon>
        <taxon>Bacillota</taxon>
        <taxon>Bacilli</taxon>
        <taxon>Lactobacillales</taxon>
        <taxon>Enterococcaceae</taxon>
        <taxon>Vagococcus</taxon>
    </lineage>
</organism>
<proteinExistence type="predicted"/>
<reference evidence="1" key="1">
    <citation type="submission" date="2020-12" db="EMBL/GenBank/DDBJ databases">
        <title>Vagococcus allomyrinae sp. nov. and Enterococcus lavae sp. nov., isolated from the larvae of Allomyrina dichotoma.</title>
        <authorList>
            <person name="Lee S.D."/>
        </authorList>
    </citation>
    <scope>NUCLEOTIDE SEQUENCE</scope>
    <source>
        <strain evidence="1">BWB3-3</strain>
    </source>
</reference>
<dbReference type="SUPFAM" id="SSF81301">
    <property type="entry name" value="Nucleotidyltransferase"/>
    <property type="match status" value="1"/>
</dbReference>
<keyword evidence="2" id="KW-1185">Reference proteome</keyword>
<dbReference type="RefSeq" id="WP_209530509.1">
    <property type="nucleotide sequence ID" value="NZ_JAEEGA010000012.1"/>
</dbReference>
<dbReference type="InterPro" id="IPR007344">
    <property type="entry name" value="GrpB/CoaE"/>
</dbReference>
<evidence type="ECO:0000313" key="1">
    <source>
        <dbReference type="EMBL" id="MBP1042867.1"/>
    </source>
</evidence>
<sequence>MQKIVVVPYNPQWPLKFQAEKSLIEGAVKDNLVALYHIGSTSVPKLKAKPIIDMLLIVEDINKLDEESLVFEKMDYEVMGEFGISGRRYYRKGGNHRSHQIHAFQFDQLYDIQRHLAFRDYLRAHDNVAQEYGELKETLALLYPESIADYGDGKDAFVKQTEKAALIWEWQNRE</sequence>
<dbReference type="AlphaFoldDB" id="A0A940ST88"/>
<dbReference type="Gene3D" id="3.30.460.10">
    <property type="entry name" value="Beta Polymerase, domain 2"/>
    <property type="match status" value="1"/>
</dbReference>
<dbReference type="PANTHER" id="PTHR34822">
    <property type="entry name" value="GRPB DOMAIN PROTEIN (AFU_ORTHOLOGUE AFUA_1G01530)"/>
    <property type="match status" value="1"/>
</dbReference>
<comment type="caution">
    <text evidence="1">The sequence shown here is derived from an EMBL/GenBank/DDBJ whole genome shotgun (WGS) entry which is preliminary data.</text>
</comment>
<dbReference type="Proteomes" id="UP000674938">
    <property type="component" value="Unassembled WGS sequence"/>
</dbReference>
<accession>A0A940ST88</accession>
<evidence type="ECO:0000313" key="2">
    <source>
        <dbReference type="Proteomes" id="UP000674938"/>
    </source>
</evidence>
<dbReference type="Pfam" id="PF04229">
    <property type="entry name" value="GrpB"/>
    <property type="match status" value="1"/>
</dbReference>
<dbReference type="InterPro" id="IPR043519">
    <property type="entry name" value="NT_sf"/>
</dbReference>
<gene>
    <name evidence="1" type="ORF">I6N95_17765</name>
</gene>
<dbReference type="EMBL" id="JAEEGA010000012">
    <property type="protein sequence ID" value="MBP1042867.1"/>
    <property type="molecule type" value="Genomic_DNA"/>
</dbReference>
<dbReference type="PANTHER" id="PTHR34822:SF1">
    <property type="entry name" value="GRPB FAMILY PROTEIN"/>
    <property type="match status" value="1"/>
</dbReference>